<comment type="caution">
    <text evidence="2">The sequence shown here is derived from an EMBL/GenBank/DDBJ whole genome shotgun (WGS) entry which is preliminary data.</text>
</comment>
<organism evidence="2 3">
    <name type="scientific">Acorus calamus</name>
    <name type="common">Sweet flag</name>
    <dbReference type="NCBI Taxonomy" id="4465"/>
    <lineage>
        <taxon>Eukaryota</taxon>
        <taxon>Viridiplantae</taxon>
        <taxon>Streptophyta</taxon>
        <taxon>Embryophyta</taxon>
        <taxon>Tracheophyta</taxon>
        <taxon>Spermatophyta</taxon>
        <taxon>Magnoliopsida</taxon>
        <taxon>Liliopsida</taxon>
        <taxon>Acoraceae</taxon>
        <taxon>Acorus</taxon>
    </lineage>
</organism>
<evidence type="ECO:0000313" key="3">
    <source>
        <dbReference type="Proteomes" id="UP001180020"/>
    </source>
</evidence>
<accession>A0AAV9CDS7</accession>
<dbReference type="Proteomes" id="UP001180020">
    <property type="component" value="Unassembled WGS sequence"/>
</dbReference>
<name>A0AAV9CDS7_ACOCL</name>
<evidence type="ECO:0000256" key="1">
    <source>
        <dbReference type="SAM" id="MobiDB-lite"/>
    </source>
</evidence>
<feature type="compositionally biased region" description="Polar residues" evidence="1">
    <location>
        <begin position="13"/>
        <end position="22"/>
    </location>
</feature>
<evidence type="ECO:0000313" key="2">
    <source>
        <dbReference type="EMBL" id="KAK1287203.1"/>
    </source>
</evidence>
<sequence length="72" mass="8140">MRTLREVDCEGPQISNSLPNKSTAEGWRTVCGGGSREDRVQFAFVEVDLKKIVSRVIERARVSKSVRARTFE</sequence>
<dbReference type="EMBL" id="JAUJYO010000019">
    <property type="protein sequence ID" value="KAK1287203.1"/>
    <property type="molecule type" value="Genomic_DNA"/>
</dbReference>
<reference evidence="2" key="2">
    <citation type="submission" date="2023-06" db="EMBL/GenBank/DDBJ databases">
        <authorList>
            <person name="Ma L."/>
            <person name="Liu K.-W."/>
            <person name="Li Z."/>
            <person name="Hsiao Y.-Y."/>
            <person name="Qi Y."/>
            <person name="Fu T."/>
            <person name="Tang G."/>
            <person name="Zhang D."/>
            <person name="Sun W.-H."/>
            <person name="Liu D.-K."/>
            <person name="Li Y."/>
            <person name="Chen G.-Z."/>
            <person name="Liu X.-D."/>
            <person name="Liao X.-Y."/>
            <person name="Jiang Y.-T."/>
            <person name="Yu X."/>
            <person name="Hao Y."/>
            <person name="Huang J."/>
            <person name="Zhao X.-W."/>
            <person name="Ke S."/>
            <person name="Chen Y.-Y."/>
            <person name="Wu W.-L."/>
            <person name="Hsu J.-L."/>
            <person name="Lin Y.-F."/>
            <person name="Huang M.-D."/>
            <person name="Li C.-Y."/>
            <person name="Huang L."/>
            <person name="Wang Z.-W."/>
            <person name="Zhao X."/>
            <person name="Zhong W.-Y."/>
            <person name="Peng D.-H."/>
            <person name="Ahmad S."/>
            <person name="Lan S."/>
            <person name="Zhang J.-S."/>
            <person name="Tsai W.-C."/>
            <person name="Van De Peer Y."/>
            <person name="Liu Z.-J."/>
        </authorList>
    </citation>
    <scope>NUCLEOTIDE SEQUENCE</scope>
    <source>
        <strain evidence="2">CP</strain>
        <tissue evidence="2">Leaves</tissue>
    </source>
</reference>
<feature type="region of interest" description="Disordered" evidence="1">
    <location>
        <begin position="1"/>
        <end position="22"/>
    </location>
</feature>
<reference evidence="2" key="1">
    <citation type="journal article" date="2023" name="Nat. Commun.">
        <title>Diploid and tetraploid genomes of Acorus and the evolution of monocots.</title>
        <authorList>
            <person name="Ma L."/>
            <person name="Liu K.W."/>
            <person name="Li Z."/>
            <person name="Hsiao Y.Y."/>
            <person name="Qi Y."/>
            <person name="Fu T."/>
            <person name="Tang G.D."/>
            <person name="Zhang D."/>
            <person name="Sun W.H."/>
            <person name="Liu D.K."/>
            <person name="Li Y."/>
            <person name="Chen G.Z."/>
            <person name="Liu X.D."/>
            <person name="Liao X.Y."/>
            <person name="Jiang Y.T."/>
            <person name="Yu X."/>
            <person name="Hao Y."/>
            <person name="Huang J."/>
            <person name="Zhao X.W."/>
            <person name="Ke S."/>
            <person name="Chen Y.Y."/>
            <person name="Wu W.L."/>
            <person name="Hsu J.L."/>
            <person name="Lin Y.F."/>
            <person name="Huang M.D."/>
            <person name="Li C.Y."/>
            <person name="Huang L."/>
            <person name="Wang Z.W."/>
            <person name="Zhao X."/>
            <person name="Zhong W.Y."/>
            <person name="Peng D.H."/>
            <person name="Ahmad S."/>
            <person name="Lan S."/>
            <person name="Zhang J.S."/>
            <person name="Tsai W.C."/>
            <person name="Van de Peer Y."/>
            <person name="Liu Z.J."/>
        </authorList>
    </citation>
    <scope>NUCLEOTIDE SEQUENCE</scope>
    <source>
        <strain evidence="2">CP</strain>
    </source>
</reference>
<gene>
    <name evidence="2" type="ORF">QJS10_CPB19g00665</name>
</gene>
<protein>
    <submittedName>
        <fullName evidence="2">Uncharacterized protein</fullName>
    </submittedName>
</protein>
<dbReference type="AlphaFoldDB" id="A0AAV9CDS7"/>
<keyword evidence="3" id="KW-1185">Reference proteome</keyword>
<proteinExistence type="predicted"/>